<sequence length="284" mass="30962">MRRRGCLHSLIIWAAVGLIAAGFWQYENNIIAAEPFSVPSERLPAAFDGLRIAVVSDLHGKTFGPGNETLLDAVEAAEPDLIAITGDLADETCSAEQVTAMVDTAAALDTIAPAYYISGNHEWVMDGTWDFYQRLEDGGVRVLHNEYEVLERDGQQIVLAGVDDPNGPWDQKTPETLLEEIRAAHGDVYTVLLAHRNEDLPRWAALGVDVVLCGHAHGGVIRLPFVGGLLGTDRQLFPEFTAGLFTENRTSMVVSRGLGNSGVPFRLFNRPYIPVVSLETVSQP</sequence>
<reference evidence="4" key="1">
    <citation type="submission" date="2020-10" db="EMBL/GenBank/DDBJ databases">
        <authorList>
            <person name="Gilroy R."/>
        </authorList>
    </citation>
    <scope>NUCLEOTIDE SEQUENCE</scope>
    <source>
        <strain evidence="4">ChiBcec16-1751</strain>
    </source>
</reference>
<dbReference type="AlphaFoldDB" id="A0A9D1FAN9"/>
<reference evidence="4" key="2">
    <citation type="journal article" date="2021" name="PeerJ">
        <title>Extensive microbial diversity within the chicken gut microbiome revealed by metagenomics and culture.</title>
        <authorList>
            <person name="Gilroy R."/>
            <person name="Ravi A."/>
            <person name="Getino M."/>
            <person name="Pursley I."/>
            <person name="Horton D.L."/>
            <person name="Alikhan N.F."/>
            <person name="Baker D."/>
            <person name="Gharbi K."/>
            <person name="Hall N."/>
            <person name="Watson M."/>
            <person name="Adriaenssens E.M."/>
            <person name="Foster-Nyarko E."/>
            <person name="Jarju S."/>
            <person name="Secka A."/>
            <person name="Antonio M."/>
            <person name="Oren A."/>
            <person name="Chaudhuri R.R."/>
            <person name="La Ragione R."/>
            <person name="Hildebrand F."/>
            <person name="Pallen M.J."/>
        </authorList>
    </citation>
    <scope>NUCLEOTIDE SEQUENCE</scope>
    <source>
        <strain evidence="4">ChiBcec16-1751</strain>
    </source>
</reference>
<dbReference type="GO" id="GO:0008758">
    <property type="term" value="F:UDP-2,3-diacylglucosamine hydrolase activity"/>
    <property type="evidence" value="ECO:0007669"/>
    <property type="project" value="TreeGrafter"/>
</dbReference>
<accession>A0A9D1FAN9</accession>
<dbReference type="GO" id="GO:0009245">
    <property type="term" value="P:lipid A biosynthetic process"/>
    <property type="evidence" value="ECO:0007669"/>
    <property type="project" value="TreeGrafter"/>
</dbReference>
<name>A0A9D1FAN9_9FIRM</name>
<dbReference type="InterPro" id="IPR029052">
    <property type="entry name" value="Metallo-depent_PP-like"/>
</dbReference>
<protein>
    <submittedName>
        <fullName evidence="4">Metallophosphoesterase</fullName>
    </submittedName>
</protein>
<evidence type="ECO:0000256" key="2">
    <source>
        <dbReference type="ARBA" id="ARBA00022801"/>
    </source>
</evidence>
<dbReference type="GO" id="GO:0016020">
    <property type="term" value="C:membrane"/>
    <property type="evidence" value="ECO:0007669"/>
    <property type="project" value="GOC"/>
</dbReference>
<dbReference type="CDD" id="cd07385">
    <property type="entry name" value="MPP_YkuE_C"/>
    <property type="match status" value="1"/>
</dbReference>
<dbReference type="Pfam" id="PF00149">
    <property type="entry name" value="Metallophos"/>
    <property type="match status" value="1"/>
</dbReference>
<keyword evidence="2" id="KW-0378">Hydrolase</keyword>
<dbReference type="PANTHER" id="PTHR31302">
    <property type="entry name" value="TRANSMEMBRANE PROTEIN WITH METALLOPHOSPHOESTERASE DOMAIN-RELATED"/>
    <property type="match status" value="1"/>
</dbReference>
<gene>
    <name evidence="4" type="ORF">IAA83_07370</name>
</gene>
<dbReference type="PANTHER" id="PTHR31302:SF31">
    <property type="entry name" value="PHOSPHODIESTERASE YAEI"/>
    <property type="match status" value="1"/>
</dbReference>
<evidence type="ECO:0000313" key="4">
    <source>
        <dbReference type="EMBL" id="HIS65171.1"/>
    </source>
</evidence>
<organism evidence="4 5">
    <name type="scientific">Candidatus Avoscillospira avistercoris</name>
    <dbReference type="NCBI Taxonomy" id="2840707"/>
    <lineage>
        <taxon>Bacteria</taxon>
        <taxon>Bacillati</taxon>
        <taxon>Bacillota</taxon>
        <taxon>Clostridia</taxon>
        <taxon>Eubacteriales</taxon>
        <taxon>Oscillospiraceae</taxon>
        <taxon>Oscillospiraceae incertae sedis</taxon>
        <taxon>Candidatus Avoscillospira</taxon>
    </lineage>
</organism>
<dbReference type="Gene3D" id="3.60.21.10">
    <property type="match status" value="1"/>
</dbReference>
<evidence type="ECO:0000313" key="5">
    <source>
        <dbReference type="Proteomes" id="UP000886741"/>
    </source>
</evidence>
<proteinExistence type="predicted"/>
<dbReference type="GO" id="GO:0046872">
    <property type="term" value="F:metal ion binding"/>
    <property type="evidence" value="ECO:0007669"/>
    <property type="project" value="UniProtKB-KW"/>
</dbReference>
<comment type="caution">
    <text evidence="4">The sequence shown here is derived from an EMBL/GenBank/DDBJ whole genome shotgun (WGS) entry which is preliminary data.</text>
</comment>
<evidence type="ECO:0000259" key="3">
    <source>
        <dbReference type="Pfam" id="PF00149"/>
    </source>
</evidence>
<keyword evidence="1" id="KW-0479">Metal-binding</keyword>
<feature type="domain" description="Calcineurin-like phosphoesterase" evidence="3">
    <location>
        <begin position="50"/>
        <end position="218"/>
    </location>
</feature>
<dbReference type="SUPFAM" id="SSF56300">
    <property type="entry name" value="Metallo-dependent phosphatases"/>
    <property type="match status" value="1"/>
</dbReference>
<dbReference type="Proteomes" id="UP000886741">
    <property type="component" value="Unassembled WGS sequence"/>
</dbReference>
<dbReference type="InterPro" id="IPR051158">
    <property type="entry name" value="Metallophosphoesterase_sf"/>
</dbReference>
<dbReference type="EMBL" id="DVJJ01000112">
    <property type="protein sequence ID" value="HIS65171.1"/>
    <property type="molecule type" value="Genomic_DNA"/>
</dbReference>
<evidence type="ECO:0000256" key="1">
    <source>
        <dbReference type="ARBA" id="ARBA00022723"/>
    </source>
</evidence>
<dbReference type="InterPro" id="IPR004843">
    <property type="entry name" value="Calcineurin-like_PHP"/>
</dbReference>